<keyword evidence="1" id="KW-0812">Transmembrane</keyword>
<sequence length="931" mass="106460">MTIIYHRSKQSFFLTTKYVYFLVCFVISLYCHYFPIKYLLLFEKSNRGRGVDYAEAPKNIINIGKGMIVSPLLDGSPIRREKRIFKQPSVQHPFFFFHIPKCGGSTLKNVLNQATKAIGKTSFNPCYDSIPCPTTENSILSDPALERRAACTDVFVGHFTTKLIPTLANIRHSEEDKQCKRDWDQDIFQGPHLPYADFECMVAMREPISRFVSHYYHFIEKDNPNWKGKRLSDCSIDDLTEIIHSSANNTMVTYLSNHMSATSLTWDDRIEEAENVLSHCIVVVLEDWNRSTRLVETAIPWIKGFLSGAQSKNVASNVSKHELIDDFSPENAEALKQMLEGDIKLYNKAIEIYRAQLNQYGIITESTTDISDRETGTFQTSKKIDKKSVAPPIATQFPTMVKSVTYYGRGNPLTTWDQKYESVIDADFEGFRKEGFNTVTLLVPWSGTQLNVMPPLYDSFTFERIEFVMNKAVKHGLRIIFRVSYPHSFNPANIIGVGERCTSIMAEDTSNGFKEGWLDYMNKLNILFSKTEYRETYLYSFFSWEDFFCLLSFAQDTPDNNERVRLSNHIGFGSYLTSRYSSDALKDMFPGVEPGEYPIPHWDIGVKSFSPYIDFIDWKWWSLVEEARIVHPNLSMEVRVDAEGGTKTYDMHLEDHGPPRQGYWSGYMGARTQVLSAEDGIKSLERILYHATGGNRSPLILGQFNFQDNTPRVNRTLPFISLDECNTFLEKSATVLKKYTQGYGLWAYRDYRQSAIFNGQFLRGLEGWDGKIGGKGSITFEDYFILLSANGINNKDHESFAKVEQRVRQIPINNCDNSNNNMEVCFKYRMKGTDASSSSRTRNVLYVEWDGKRVGSVQSNSSTWNEHCLRVPSLDDNNLYTVGFLAQGTASVNIDNVEVSCHTHSMFMHTVNNTRISTCFDGVLSLNKQLD</sequence>
<keyword evidence="1" id="KW-1133">Transmembrane helix</keyword>
<dbReference type="InterPro" id="IPR017853">
    <property type="entry name" value="GH"/>
</dbReference>
<dbReference type="SUPFAM" id="SSF51445">
    <property type="entry name" value="(Trans)glycosidases"/>
    <property type="match status" value="1"/>
</dbReference>
<name>A0A7S2UMH8_9STRA</name>
<dbReference type="SUPFAM" id="SSF52540">
    <property type="entry name" value="P-loop containing nucleoside triphosphate hydrolases"/>
    <property type="match status" value="1"/>
</dbReference>
<feature type="transmembrane region" description="Helical" evidence="1">
    <location>
        <begin position="12"/>
        <end position="35"/>
    </location>
</feature>
<dbReference type="GO" id="GO:0008146">
    <property type="term" value="F:sulfotransferase activity"/>
    <property type="evidence" value="ECO:0007669"/>
    <property type="project" value="InterPro"/>
</dbReference>
<organism evidence="2">
    <name type="scientific">Attheya septentrionalis</name>
    <dbReference type="NCBI Taxonomy" id="420275"/>
    <lineage>
        <taxon>Eukaryota</taxon>
        <taxon>Sar</taxon>
        <taxon>Stramenopiles</taxon>
        <taxon>Ochrophyta</taxon>
        <taxon>Bacillariophyta</taxon>
        <taxon>Coscinodiscophyceae</taxon>
        <taxon>Chaetocerotophycidae</taxon>
        <taxon>Chaetocerotales</taxon>
        <taxon>Attheyaceae</taxon>
        <taxon>Attheya</taxon>
    </lineage>
</organism>
<protein>
    <submittedName>
        <fullName evidence="2">Uncharacterized protein</fullName>
    </submittedName>
</protein>
<dbReference type="Pfam" id="PF03567">
    <property type="entry name" value="Sulfotransfer_2"/>
    <property type="match status" value="1"/>
</dbReference>
<dbReference type="GO" id="GO:0016020">
    <property type="term" value="C:membrane"/>
    <property type="evidence" value="ECO:0007669"/>
    <property type="project" value="InterPro"/>
</dbReference>
<dbReference type="Gene3D" id="3.40.50.300">
    <property type="entry name" value="P-loop containing nucleotide triphosphate hydrolases"/>
    <property type="match status" value="1"/>
</dbReference>
<dbReference type="PANTHER" id="PTHR32301">
    <property type="entry name" value="COUNTIN RECEPTOR CNR3-RELATED"/>
    <property type="match status" value="1"/>
</dbReference>
<keyword evidence="1" id="KW-0472">Membrane</keyword>
<dbReference type="InterPro" id="IPR005331">
    <property type="entry name" value="Sulfotransferase"/>
</dbReference>
<dbReference type="Gene3D" id="3.20.20.80">
    <property type="entry name" value="Glycosidases"/>
    <property type="match status" value="1"/>
</dbReference>
<evidence type="ECO:0000313" key="2">
    <source>
        <dbReference type="EMBL" id="CAD9822656.1"/>
    </source>
</evidence>
<dbReference type="EMBL" id="HBHQ01021470">
    <property type="protein sequence ID" value="CAD9822656.1"/>
    <property type="molecule type" value="Transcribed_RNA"/>
</dbReference>
<dbReference type="InterPro" id="IPR053259">
    <property type="entry name" value="Golvesin-related_Golgi"/>
</dbReference>
<reference evidence="2" key="1">
    <citation type="submission" date="2021-01" db="EMBL/GenBank/DDBJ databases">
        <authorList>
            <person name="Corre E."/>
            <person name="Pelletier E."/>
            <person name="Niang G."/>
            <person name="Scheremetjew M."/>
            <person name="Finn R."/>
            <person name="Kale V."/>
            <person name="Holt S."/>
            <person name="Cochrane G."/>
            <person name="Meng A."/>
            <person name="Brown T."/>
            <person name="Cohen L."/>
        </authorList>
    </citation>
    <scope>NUCLEOTIDE SEQUENCE</scope>
    <source>
        <strain evidence="2">CCMP2084</strain>
    </source>
</reference>
<dbReference type="PANTHER" id="PTHR32301:SF6">
    <property type="entry name" value="GOLVESIN-RELATED"/>
    <property type="match status" value="1"/>
</dbReference>
<dbReference type="InterPro" id="IPR027417">
    <property type="entry name" value="P-loop_NTPase"/>
</dbReference>
<dbReference type="AlphaFoldDB" id="A0A7S2UMH8"/>
<gene>
    <name evidence="2" type="ORF">ASEP1449_LOCUS14490</name>
</gene>
<evidence type="ECO:0000256" key="1">
    <source>
        <dbReference type="SAM" id="Phobius"/>
    </source>
</evidence>
<proteinExistence type="predicted"/>
<accession>A0A7S2UMH8</accession>